<comment type="caution">
    <text evidence="1">The sequence shown here is derived from an EMBL/GenBank/DDBJ whole genome shotgun (WGS) entry which is preliminary data.</text>
</comment>
<dbReference type="Proteomes" id="UP000683000">
    <property type="component" value="Unassembled WGS sequence"/>
</dbReference>
<dbReference type="AlphaFoldDB" id="A0A8I2YKR2"/>
<proteinExistence type="predicted"/>
<sequence>MGGNIPPMDPQLNINQHFLTPVVRDSEPGQATSARFNPVASIPQLGRTSRVRLRAQGPTRVAGQQETTLPENAREEIMEKMIEYFFAIRPMRSIEEDNGYILNVVAGYFDPSDETWKNAKWFSELKKSTKRVWHDIVRHFKDVARTSVYTCYPILQIPIHQRCDLAREWKPVINDLLRDWKYTDLVVSVGISLRLVTQSNKQVNRVTRVRLPFHFVT</sequence>
<name>A0A8I2YKR2_9AGAM</name>
<keyword evidence="2" id="KW-1185">Reference proteome</keyword>
<dbReference type="EMBL" id="JAGFBS010000024">
    <property type="protein sequence ID" value="KAG6373018.1"/>
    <property type="molecule type" value="Genomic_DNA"/>
</dbReference>
<organism evidence="1 2">
    <name type="scientific">Boletus reticuloceps</name>
    <dbReference type="NCBI Taxonomy" id="495285"/>
    <lineage>
        <taxon>Eukaryota</taxon>
        <taxon>Fungi</taxon>
        <taxon>Dikarya</taxon>
        <taxon>Basidiomycota</taxon>
        <taxon>Agaricomycotina</taxon>
        <taxon>Agaricomycetes</taxon>
        <taxon>Agaricomycetidae</taxon>
        <taxon>Boletales</taxon>
        <taxon>Boletineae</taxon>
        <taxon>Boletaceae</taxon>
        <taxon>Boletoideae</taxon>
        <taxon>Boletus</taxon>
    </lineage>
</organism>
<protein>
    <submittedName>
        <fullName evidence="1">Uncharacterized protein</fullName>
    </submittedName>
</protein>
<accession>A0A8I2YKR2</accession>
<reference evidence="1" key="1">
    <citation type="submission" date="2021-03" db="EMBL/GenBank/DDBJ databases">
        <title>Evolutionary innovations through gain and loss of genes in the ectomycorrhizal Boletales.</title>
        <authorList>
            <person name="Wu G."/>
            <person name="Miyauchi S."/>
            <person name="Morin E."/>
            <person name="Yang Z.-L."/>
            <person name="Xu J."/>
            <person name="Martin F.M."/>
        </authorList>
    </citation>
    <scope>NUCLEOTIDE SEQUENCE</scope>
    <source>
        <strain evidence="1">BR01</strain>
    </source>
</reference>
<evidence type="ECO:0000313" key="1">
    <source>
        <dbReference type="EMBL" id="KAG6373018.1"/>
    </source>
</evidence>
<evidence type="ECO:0000313" key="2">
    <source>
        <dbReference type="Proteomes" id="UP000683000"/>
    </source>
</evidence>
<gene>
    <name evidence="1" type="ORF">JVT61DRAFT_7071</name>
</gene>